<evidence type="ECO:0000313" key="4">
    <source>
        <dbReference type="WBParaSite" id="nOo.2.0.1.t00521-RA"/>
    </source>
</evidence>
<accession>A0A182DXY5</accession>
<protein>
    <submittedName>
        <fullName evidence="4">Secreted protein</fullName>
    </submittedName>
</protein>
<evidence type="ECO:0000313" key="3">
    <source>
        <dbReference type="Proteomes" id="UP000271087"/>
    </source>
</evidence>
<dbReference type="EMBL" id="UYRW01000051">
    <property type="protein sequence ID" value="VDK62307.1"/>
    <property type="molecule type" value="Genomic_DNA"/>
</dbReference>
<reference evidence="2 3" key="2">
    <citation type="submission" date="2018-08" db="EMBL/GenBank/DDBJ databases">
        <authorList>
            <person name="Laetsch R D."/>
            <person name="Stevens L."/>
            <person name="Kumar S."/>
            <person name="Blaxter L. M."/>
        </authorList>
    </citation>
    <scope>NUCLEOTIDE SEQUENCE [LARGE SCALE GENOMIC DNA]</scope>
</reference>
<evidence type="ECO:0000313" key="2">
    <source>
        <dbReference type="EMBL" id="VDK62307.1"/>
    </source>
</evidence>
<gene>
    <name evidence="2" type="ORF">NOO_LOCUS521</name>
</gene>
<dbReference type="Proteomes" id="UP000271087">
    <property type="component" value="Unassembled WGS sequence"/>
</dbReference>
<keyword evidence="1" id="KW-0812">Transmembrane</keyword>
<keyword evidence="1" id="KW-0472">Membrane</keyword>
<dbReference type="AlphaFoldDB" id="A0A182DXY5"/>
<name>A0A182DXY5_ONCOC</name>
<keyword evidence="1" id="KW-1133">Transmembrane helix</keyword>
<reference evidence="4" key="1">
    <citation type="submission" date="2016-06" db="UniProtKB">
        <authorList>
            <consortium name="WormBaseParasite"/>
        </authorList>
    </citation>
    <scope>IDENTIFICATION</scope>
</reference>
<keyword evidence="3" id="KW-1185">Reference proteome</keyword>
<evidence type="ECO:0000256" key="1">
    <source>
        <dbReference type="SAM" id="Phobius"/>
    </source>
</evidence>
<dbReference type="WBParaSite" id="nOo.2.0.1.t00521-RA">
    <property type="protein sequence ID" value="nOo.2.0.1.t00521-RA"/>
    <property type="gene ID" value="nOo.2.0.1.g00521"/>
</dbReference>
<organism evidence="4">
    <name type="scientific">Onchocerca ochengi</name>
    <name type="common">Filarial nematode worm</name>
    <dbReference type="NCBI Taxonomy" id="42157"/>
    <lineage>
        <taxon>Eukaryota</taxon>
        <taxon>Metazoa</taxon>
        <taxon>Ecdysozoa</taxon>
        <taxon>Nematoda</taxon>
        <taxon>Chromadorea</taxon>
        <taxon>Rhabditida</taxon>
        <taxon>Spirurina</taxon>
        <taxon>Spiruromorpha</taxon>
        <taxon>Filarioidea</taxon>
        <taxon>Onchocercidae</taxon>
        <taxon>Onchocerca</taxon>
    </lineage>
</organism>
<proteinExistence type="predicted"/>
<feature type="transmembrane region" description="Helical" evidence="1">
    <location>
        <begin position="6"/>
        <end position="27"/>
    </location>
</feature>
<sequence length="71" mass="8060">MFFFLIIFFIYAYLWFCFDDFFSYTGFKTYNMNLFSPGIPAFPCIPPASGFPGEPISPDCPSEPPLSPTGH</sequence>